<feature type="region of interest" description="Disordered" evidence="1">
    <location>
        <begin position="1"/>
        <end position="20"/>
    </location>
</feature>
<proteinExistence type="predicted"/>
<gene>
    <name evidence="3" type="primary">LOC115804703</name>
</gene>
<dbReference type="AlphaFoldDB" id="A0A6J2UM19"/>
<evidence type="ECO:0000256" key="1">
    <source>
        <dbReference type="SAM" id="MobiDB-lite"/>
    </source>
</evidence>
<feature type="region of interest" description="Disordered" evidence="1">
    <location>
        <begin position="102"/>
        <end position="176"/>
    </location>
</feature>
<dbReference type="InParanoid" id="A0A6J2UM19"/>
<dbReference type="GeneID" id="115804703"/>
<dbReference type="GO" id="GO:0000287">
    <property type="term" value="F:magnesium ion binding"/>
    <property type="evidence" value="ECO:0007669"/>
    <property type="project" value="TreeGrafter"/>
</dbReference>
<dbReference type="PANTHER" id="PTHR14586:SF1">
    <property type="entry name" value="THIAMINE-TRIPHOSPHATASE"/>
    <property type="match status" value="1"/>
</dbReference>
<accession>A0A6J2UM19</accession>
<protein>
    <submittedName>
        <fullName evidence="3">Uncharacterized protein LOC115804703</fullName>
    </submittedName>
</protein>
<feature type="compositionally biased region" description="Basic and acidic residues" evidence="1">
    <location>
        <begin position="138"/>
        <end position="154"/>
    </location>
</feature>
<organism evidence="2 3">
    <name type="scientific">Chanos chanos</name>
    <name type="common">Milkfish</name>
    <name type="synonym">Mugil chanos</name>
    <dbReference type="NCBI Taxonomy" id="29144"/>
    <lineage>
        <taxon>Eukaryota</taxon>
        <taxon>Metazoa</taxon>
        <taxon>Chordata</taxon>
        <taxon>Craniata</taxon>
        <taxon>Vertebrata</taxon>
        <taxon>Euteleostomi</taxon>
        <taxon>Actinopterygii</taxon>
        <taxon>Neopterygii</taxon>
        <taxon>Teleostei</taxon>
        <taxon>Ostariophysi</taxon>
        <taxon>Gonorynchiformes</taxon>
        <taxon>Chanidae</taxon>
        <taxon>Chanos</taxon>
    </lineage>
</organism>
<sequence>MLLNRIYPNSEDETPKTSPGPIWVPIEMQYQLGERTEMKIKEAGAACIEETTVTEDYYDTEEFQLASRQTWLSKQNGQWRLILEQYDDSKYNDAVTDRVFRREDGPQKCGSENKTIEPRPAFTEKEDSMGGSQGASEIKGENKCIGSDVREPKDSQGQSEASCSTPQRLNESPSSSLHSDRLRYVELITHGSIIKHLVQVLKVPLKPQHEQDMTMEDILEMAHIQMFGSWTVKKTLKYLLPGQCMLVMERNYTIPGSESTAVLSMNADVLNVSSELEKMDKIASELDLRHKQC</sequence>
<feature type="compositionally biased region" description="Polar residues" evidence="1">
    <location>
        <begin position="155"/>
        <end position="176"/>
    </location>
</feature>
<feature type="compositionally biased region" description="Basic and acidic residues" evidence="1">
    <location>
        <begin position="114"/>
        <end position="128"/>
    </location>
</feature>
<dbReference type="Gene3D" id="2.40.320.10">
    <property type="entry name" value="Hypothetical Protein Pfu-838710-001"/>
    <property type="match status" value="1"/>
</dbReference>
<dbReference type="GO" id="GO:0042357">
    <property type="term" value="P:thiamine diphosphate metabolic process"/>
    <property type="evidence" value="ECO:0007669"/>
    <property type="project" value="TreeGrafter"/>
</dbReference>
<dbReference type="GO" id="GO:0050333">
    <property type="term" value="F:thiamine triphosphate phosphatase activity"/>
    <property type="evidence" value="ECO:0007669"/>
    <property type="project" value="InterPro"/>
</dbReference>
<evidence type="ECO:0000313" key="2">
    <source>
        <dbReference type="Proteomes" id="UP000504632"/>
    </source>
</evidence>
<keyword evidence="2" id="KW-1185">Reference proteome</keyword>
<reference evidence="3" key="1">
    <citation type="submission" date="2025-08" db="UniProtKB">
        <authorList>
            <consortium name="RefSeq"/>
        </authorList>
    </citation>
    <scope>IDENTIFICATION</scope>
</reference>
<dbReference type="RefSeq" id="XP_030621073.1">
    <property type="nucleotide sequence ID" value="XM_030765213.1"/>
</dbReference>
<dbReference type="Proteomes" id="UP000504632">
    <property type="component" value="Chromosome 1"/>
</dbReference>
<dbReference type="OrthoDB" id="9903415at2759"/>
<dbReference type="PANTHER" id="PTHR14586">
    <property type="entry name" value="THIAMINE-TRIPHOSPHATASE"/>
    <property type="match status" value="1"/>
</dbReference>
<name>A0A6J2UM19_CHACN</name>
<dbReference type="InterPro" id="IPR039582">
    <property type="entry name" value="THTPA"/>
</dbReference>
<evidence type="ECO:0000313" key="3">
    <source>
        <dbReference type="RefSeq" id="XP_030621073.1"/>
    </source>
</evidence>